<dbReference type="EMBL" id="QOVG01000012">
    <property type="protein sequence ID" value="NDK40119.1"/>
    <property type="molecule type" value="Genomic_DNA"/>
</dbReference>
<evidence type="ECO:0000256" key="12">
    <source>
        <dbReference type="PROSITE-ProRule" id="PRU01360"/>
    </source>
</evidence>
<keyword evidence="11 12" id="KW-0998">Cell outer membrane</keyword>
<keyword evidence="9 13" id="KW-0798">TonB box</keyword>
<evidence type="ECO:0000256" key="14">
    <source>
        <dbReference type="PROSITE-ProRule" id="PRU10144"/>
    </source>
</evidence>
<evidence type="ECO:0000256" key="6">
    <source>
        <dbReference type="ARBA" id="ARBA00022729"/>
    </source>
</evidence>
<keyword evidence="10 12" id="KW-0472">Membrane</keyword>
<dbReference type="PROSITE" id="PS00430">
    <property type="entry name" value="TONB_DEPENDENT_REC_1"/>
    <property type="match status" value="1"/>
</dbReference>
<keyword evidence="19" id="KW-0675">Receptor</keyword>
<keyword evidence="4" id="KW-0410">Iron transport</keyword>
<feature type="region of interest" description="Disordered" evidence="16">
    <location>
        <begin position="8"/>
        <end position="48"/>
    </location>
</feature>
<reference evidence="19 20" key="1">
    <citation type="submission" date="2018-07" db="EMBL/GenBank/DDBJ databases">
        <title>Whole genome Sequencing of Pseudoxanthomonas gei KCTC 32298 (T).</title>
        <authorList>
            <person name="Kumar S."/>
            <person name="Bansal K."/>
            <person name="Kaur A."/>
            <person name="Patil P."/>
            <person name="Sharma S."/>
            <person name="Patil P.B."/>
        </authorList>
    </citation>
    <scope>NUCLEOTIDE SEQUENCE [LARGE SCALE GENOMIC DNA]</scope>
    <source>
        <strain evidence="19 20">KCTC 32298</strain>
    </source>
</reference>
<evidence type="ECO:0000256" key="2">
    <source>
        <dbReference type="ARBA" id="ARBA00022448"/>
    </source>
</evidence>
<evidence type="ECO:0000256" key="13">
    <source>
        <dbReference type="PROSITE-ProRule" id="PRU10143"/>
    </source>
</evidence>
<evidence type="ECO:0000313" key="20">
    <source>
        <dbReference type="Proteomes" id="UP001429354"/>
    </source>
</evidence>
<dbReference type="InterPro" id="IPR000531">
    <property type="entry name" value="Beta-barrel_TonB"/>
</dbReference>
<dbReference type="Pfam" id="PF00593">
    <property type="entry name" value="TonB_dep_Rec_b-barrel"/>
    <property type="match status" value="1"/>
</dbReference>
<evidence type="ECO:0000256" key="8">
    <source>
        <dbReference type="ARBA" id="ARBA00023065"/>
    </source>
</evidence>
<evidence type="ECO:0000256" key="16">
    <source>
        <dbReference type="SAM" id="MobiDB-lite"/>
    </source>
</evidence>
<dbReference type="Gene3D" id="2.40.170.20">
    <property type="entry name" value="TonB-dependent receptor, beta-barrel domain"/>
    <property type="match status" value="2"/>
</dbReference>
<comment type="similarity">
    <text evidence="12 15">Belongs to the TonB-dependent receptor family.</text>
</comment>
<dbReference type="SUPFAM" id="SSF56935">
    <property type="entry name" value="Porins"/>
    <property type="match status" value="1"/>
</dbReference>
<dbReference type="InterPro" id="IPR010916">
    <property type="entry name" value="TonB_box_CS"/>
</dbReference>
<keyword evidence="8" id="KW-0406">Ion transport</keyword>
<evidence type="ECO:0000259" key="18">
    <source>
        <dbReference type="Pfam" id="PF07715"/>
    </source>
</evidence>
<feature type="compositionally biased region" description="Polar residues" evidence="16">
    <location>
        <begin position="313"/>
        <end position="323"/>
    </location>
</feature>
<keyword evidence="5 12" id="KW-0812">Transmembrane</keyword>
<evidence type="ECO:0000256" key="3">
    <source>
        <dbReference type="ARBA" id="ARBA00022452"/>
    </source>
</evidence>
<accession>A0ABX0ALI3</accession>
<dbReference type="InterPro" id="IPR012910">
    <property type="entry name" value="Plug_dom"/>
</dbReference>
<evidence type="ECO:0000256" key="9">
    <source>
        <dbReference type="ARBA" id="ARBA00023077"/>
    </source>
</evidence>
<evidence type="ECO:0000256" key="5">
    <source>
        <dbReference type="ARBA" id="ARBA00022692"/>
    </source>
</evidence>
<dbReference type="PROSITE" id="PS52016">
    <property type="entry name" value="TONB_DEPENDENT_REC_3"/>
    <property type="match status" value="1"/>
</dbReference>
<evidence type="ECO:0000259" key="17">
    <source>
        <dbReference type="Pfam" id="PF00593"/>
    </source>
</evidence>
<proteinExistence type="inferred from homology"/>
<feature type="region of interest" description="Disordered" evidence="16">
    <location>
        <begin position="306"/>
        <end position="329"/>
    </location>
</feature>
<feature type="domain" description="TonB-dependent receptor-like beta-barrel" evidence="17">
    <location>
        <begin position="330"/>
        <end position="795"/>
    </location>
</feature>
<keyword evidence="7" id="KW-0408">Iron</keyword>
<dbReference type="Proteomes" id="UP001429354">
    <property type="component" value="Unassembled WGS sequence"/>
</dbReference>
<evidence type="ECO:0000256" key="10">
    <source>
        <dbReference type="ARBA" id="ARBA00023136"/>
    </source>
</evidence>
<dbReference type="InterPro" id="IPR036942">
    <property type="entry name" value="Beta-barrel_TonB_sf"/>
</dbReference>
<dbReference type="PANTHER" id="PTHR32552:SF81">
    <property type="entry name" value="TONB-DEPENDENT OUTER MEMBRANE RECEPTOR"/>
    <property type="match status" value="1"/>
</dbReference>
<sequence length="832" mass="89400">MLRGMLVFPGGRGTNAASPPLRRKGTPTSPLDQKATMPSHKTRTHSLPPDPLVLALRAALLALALPCLAVAQESAGPTAGDEPTLLETMVVTAQKREQQVEEVPIAITAYSGEFLDKLGITGLGQLAGYVPGLQVQEQSPNNPGFAIRGITSDSGDSTVQPRVSVFQDGVSISRSRGASVELFDMQRVEVLRGPQGTLFGRAAEVGAVHLIQNKARDENSGQLEVGMGAFDQRLLNGYFNASIAPDALFARVAVFHEERDGSIDNAAGGTLNGKDTTAVRASLGMRMGEAGSLDFILNYQHDTPPGTAFRSGTLPTRNGSTGPFDQAELNRGDELGLDRTVRGVTVLGSFPLNDTWALNTVTGWRTFDSHEEFDGDGSQLYALEFAEIAQGEQWSQELRLNFDDGERFAGFLGASYFFEDGSQRVPFRTDERSLVALLSQNPDFRNQVSGILGGVPFPIIPPVLANGDANLDYTLPLGLQGLLKKDHQEAFANYGTTRALDVFVDGTWHVNAKLDLSGGLRASWEQQTAAYQGFAGNGPTLLNGLGTGSPAPLAGSNILNLATDGRLERSEDFNSVVGRVAARYAFGDTFSGYATLARGRRPNVIEITPQGSSVLPAEVVDSYELGIKGNALGGRLVYDLAGYWYRYSNFQTLRPNPAGGTPFFIPTNGGNATANGIEASVTGELTRGLVVFANYAWTHARFDSTDDNGSPQVYAGNRFRLTPDHSAAVGLDWELPFGGGNAFYLRPSYTWKSKVYFEDDNAAGLEQGAYGLLNLRLGVRLDNDRWDIGVWGSNLADEEYLIDGGNTGRQFGTPTFVPGQPRAYGVTARVRF</sequence>
<dbReference type="InterPro" id="IPR010917">
    <property type="entry name" value="TonB_rcpt_CS"/>
</dbReference>
<evidence type="ECO:0000256" key="7">
    <source>
        <dbReference type="ARBA" id="ARBA00023004"/>
    </source>
</evidence>
<dbReference type="CDD" id="cd01347">
    <property type="entry name" value="ligand_gated_channel"/>
    <property type="match status" value="1"/>
</dbReference>
<organism evidence="19 20">
    <name type="scientific">Pseudoxanthomonas gei</name>
    <dbReference type="NCBI Taxonomy" id="1383030"/>
    <lineage>
        <taxon>Bacteria</taxon>
        <taxon>Pseudomonadati</taxon>
        <taxon>Pseudomonadota</taxon>
        <taxon>Gammaproteobacteria</taxon>
        <taxon>Lysobacterales</taxon>
        <taxon>Lysobacteraceae</taxon>
        <taxon>Pseudoxanthomonas</taxon>
    </lineage>
</organism>
<keyword evidence="20" id="KW-1185">Reference proteome</keyword>
<evidence type="ECO:0000256" key="1">
    <source>
        <dbReference type="ARBA" id="ARBA00004571"/>
    </source>
</evidence>
<evidence type="ECO:0000256" key="15">
    <source>
        <dbReference type="RuleBase" id="RU003357"/>
    </source>
</evidence>
<dbReference type="Pfam" id="PF07715">
    <property type="entry name" value="Plug"/>
    <property type="match status" value="1"/>
</dbReference>
<gene>
    <name evidence="19" type="ORF">DT603_14845</name>
</gene>
<dbReference type="PANTHER" id="PTHR32552">
    <property type="entry name" value="FERRICHROME IRON RECEPTOR-RELATED"/>
    <property type="match status" value="1"/>
</dbReference>
<feature type="domain" description="TonB-dependent receptor plug" evidence="18">
    <location>
        <begin position="100"/>
        <end position="203"/>
    </location>
</feature>
<feature type="short sequence motif" description="TonB C-terminal box" evidence="14">
    <location>
        <begin position="815"/>
        <end position="832"/>
    </location>
</feature>
<keyword evidence="2 12" id="KW-0813">Transport</keyword>
<dbReference type="PROSITE" id="PS01156">
    <property type="entry name" value="TONB_DEPENDENT_REC_2"/>
    <property type="match status" value="1"/>
</dbReference>
<name>A0ABX0ALI3_9GAMM</name>
<dbReference type="InterPro" id="IPR039426">
    <property type="entry name" value="TonB-dep_rcpt-like"/>
</dbReference>
<keyword evidence="6" id="KW-0732">Signal</keyword>
<comment type="caution">
    <text evidence="19">The sequence shown here is derived from an EMBL/GenBank/DDBJ whole genome shotgun (WGS) entry which is preliminary data.</text>
</comment>
<comment type="subcellular location">
    <subcellularLocation>
        <location evidence="1 12">Cell outer membrane</location>
        <topology evidence="1 12">Multi-pass membrane protein</topology>
    </subcellularLocation>
</comment>
<evidence type="ECO:0000256" key="4">
    <source>
        <dbReference type="ARBA" id="ARBA00022496"/>
    </source>
</evidence>
<feature type="short sequence motif" description="TonB box" evidence="13">
    <location>
        <begin position="88"/>
        <end position="94"/>
    </location>
</feature>
<evidence type="ECO:0000313" key="19">
    <source>
        <dbReference type="EMBL" id="NDK40119.1"/>
    </source>
</evidence>
<evidence type="ECO:0000256" key="11">
    <source>
        <dbReference type="ARBA" id="ARBA00023237"/>
    </source>
</evidence>
<protein>
    <submittedName>
        <fullName evidence="19">TonB-dependent receptor</fullName>
    </submittedName>
</protein>
<keyword evidence="3 12" id="KW-1134">Transmembrane beta strand</keyword>